<accession>A0AAV9N9T3</accession>
<feature type="compositionally biased region" description="Acidic residues" evidence="7">
    <location>
        <begin position="80"/>
        <end position="90"/>
    </location>
</feature>
<feature type="compositionally biased region" description="Polar residues" evidence="7">
    <location>
        <begin position="44"/>
        <end position="59"/>
    </location>
</feature>
<comment type="subcellular location">
    <subcellularLocation>
        <location evidence="1">Nucleus</location>
    </subcellularLocation>
</comment>
<evidence type="ECO:0008006" key="10">
    <source>
        <dbReference type="Google" id="ProtNLM"/>
    </source>
</evidence>
<feature type="region of interest" description="Disordered" evidence="7">
    <location>
        <begin position="241"/>
        <end position="276"/>
    </location>
</feature>
<dbReference type="Pfam" id="PF02269">
    <property type="entry name" value="TFIID-18kDa"/>
    <property type="match status" value="1"/>
</dbReference>
<dbReference type="EMBL" id="JAVRRD010000014">
    <property type="protein sequence ID" value="KAK5052021.1"/>
    <property type="molecule type" value="Genomic_DNA"/>
</dbReference>
<comment type="caution">
    <text evidence="8">The sequence shown here is derived from an EMBL/GenBank/DDBJ whole genome shotgun (WGS) entry which is preliminary data.</text>
</comment>
<feature type="compositionally biased region" description="Acidic residues" evidence="7">
    <location>
        <begin position="297"/>
        <end position="309"/>
    </location>
</feature>
<evidence type="ECO:0000313" key="8">
    <source>
        <dbReference type="EMBL" id="KAK5052021.1"/>
    </source>
</evidence>
<sequence>MSSPTDDLPDDETWFTSAVLQDQLDHTVEKSPEPEVIPRIPALSNHSPLTNWNPYSSRTFVPDLGFMPQPPSPSIHDTDGEYELDEETADPPDSVNESLSTTSADRTTSTDQLTTEDDDDSAVNSPGSDSCAGFEEEETDDDHDDDETKEEFKSRLIYWIAQMMFVSGETAEPSPETTWMIEEIVREQVLEMLQQATILANRRGSRSISIVDLIFQIRHDRAKVSRLKTFLSWKDVRKNVKDSDDKGGGDAGDVGDFDEASGGVNPSAPQKSTGTKKAKLILPWEVQSFYSEQVPERDDEEDEEEEEQNEATLARLASADERTKNMSREEYVFFSDCRQASFTFRKGKRFREWAGFGTIIDSKPNDDVVDILGFLTFEIVQTLTEEALKVKAAEDVASKKASGGVAGQEASKKRKREVCSLFEMPEEGRSPVEARHIREGFRRLQVIHPKYTFLRPGFAGMRTTLRLI</sequence>
<dbReference type="PANTHER" id="PTHR11380:SF16">
    <property type="entry name" value="TRANSCRIPTION INITIATION PROTEIN SPT3 HOMOLOG"/>
    <property type="match status" value="1"/>
</dbReference>
<keyword evidence="2" id="KW-0805">Transcription regulation</keyword>
<dbReference type="Gene3D" id="1.10.20.10">
    <property type="entry name" value="Histone, subunit A"/>
    <property type="match status" value="1"/>
</dbReference>
<dbReference type="GeneID" id="89971024"/>
<dbReference type="GO" id="GO:0000124">
    <property type="term" value="C:SAGA complex"/>
    <property type="evidence" value="ECO:0007669"/>
    <property type="project" value="TreeGrafter"/>
</dbReference>
<evidence type="ECO:0000313" key="9">
    <source>
        <dbReference type="Proteomes" id="UP001358417"/>
    </source>
</evidence>
<dbReference type="SUPFAM" id="SSF47113">
    <property type="entry name" value="Histone-fold"/>
    <property type="match status" value="1"/>
</dbReference>
<proteinExistence type="inferred from homology"/>
<dbReference type="GO" id="GO:0046982">
    <property type="term" value="F:protein heterodimerization activity"/>
    <property type="evidence" value="ECO:0007669"/>
    <property type="project" value="InterPro"/>
</dbReference>
<dbReference type="AlphaFoldDB" id="A0AAV9N9T3"/>
<comment type="similarity">
    <text evidence="6">Belongs to the SPT3 family.</text>
</comment>
<evidence type="ECO:0000256" key="3">
    <source>
        <dbReference type="ARBA" id="ARBA00023159"/>
    </source>
</evidence>
<feature type="compositionally biased region" description="Acidic residues" evidence="7">
    <location>
        <begin position="134"/>
        <end position="148"/>
    </location>
</feature>
<dbReference type="GO" id="GO:0005634">
    <property type="term" value="C:nucleus"/>
    <property type="evidence" value="ECO:0007669"/>
    <property type="project" value="UniProtKB-SubCell"/>
</dbReference>
<dbReference type="GO" id="GO:0006357">
    <property type="term" value="P:regulation of transcription by RNA polymerase II"/>
    <property type="evidence" value="ECO:0007669"/>
    <property type="project" value="UniProtKB-ARBA"/>
</dbReference>
<feature type="region of interest" description="Disordered" evidence="7">
    <location>
        <begin position="292"/>
        <end position="320"/>
    </location>
</feature>
<gene>
    <name evidence="8" type="ORF">LTR84_002825</name>
</gene>
<feature type="compositionally biased region" description="Low complexity" evidence="7">
    <location>
        <begin position="98"/>
        <end position="110"/>
    </location>
</feature>
<feature type="region of interest" description="Disordered" evidence="7">
    <location>
        <begin position="24"/>
        <end position="148"/>
    </location>
</feature>
<feature type="compositionally biased region" description="Basic and acidic residues" evidence="7">
    <location>
        <begin position="24"/>
        <end position="33"/>
    </location>
</feature>
<evidence type="ECO:0000256" key="7">
    <source>
        <dbReference type="SAM" id="MobiDB-lite"/>
    </source>
</evidence>
<dbReference type="InterPro" id="IPR003195">
    <property type="entry name" value="TFIID_TAF13"/>
</dbReference>
<keyword evidence="4" id="KW-0804">Transcription</keyword>
<dbReference type="Proteomes" id="UP001358417">
    <property type="component" value="Unassembled WGS sequence"/>
</dbReference>
<dbReference type="RefSeq" id="XP_064706035.1">
    <property type="nucleotide sequence ID" value="XM_064846425.1"/>
</dbReference>
<dbReference type="CDD" id="cd22926">
    <property type="entry name" value="HFD_SPT3"/>
    <property type="match status" value="1"/>
</dbReference>
<evidence type="ECO:0000256" key="5">
    <source>
        <dbReference type="ARBA" id="ARBA00023242"/>
    </source>
</evidence>
<evidence type="ECO:0000256" key="2">
    <source>
        <dbReference type="ARBA" id="ARBA00023015"/>
    </source>
</evidence>
<protein>
    <recommendedName>
        <fullName evidence="10">Transcription initiation protein SPT3</fullName>
    </recommendedName>
</protein>
<organism evidence="8 9">
    <name type="scientific">Exophiala bonariae</name>
    <dbReference type="NCBI Taxonomy" id="1690606"/>
    <lineage>
        <taxon>Eukaryota</taxon>
        <taxon>Fungi</taxon>
        <taxon>Dikarya</taxon>
        <taxon>Ascomycota</taxon>
        <taxon>Pezizomycotina</taxon>
        <taxon>Eurotiomycetes</taxon>
        <taxon>Chaetothyriomycetidae</taxon>
        <taxon>Chaetothyriales</taxon>
        <taxon>Herpotrichiellaceae</taxon>
        <taxon>Exophiala</taxon>
    </lineage>
</organism>
<evidence type="ECO:0000256" key="4">
    <source>
        <dbReference type="ARBA" id="ARBA00023163"/>
    </source>
</evidence>
<keyword evidence="9" id="KW-1185">Reference proteome</keyword>
<dbReference type="PANTHER" id="PTHR11380">
    <property type="entry name" value="TRANSCRIPTION INITIATION FACTOR TFIID/SUPT3-RELATED"/>
    <property type="match status" value="1"/>
</dbReference>
<dbReference type="FunFam" id="1.10.20.10:FF:000023">
    <property type="entry name" value="transcription initiation protein SPT3 homolog"/>
    <property type="match status" value="1"/>
</dbReference>
<evidence type="ECO:0000256" key="1">
    <source>
        <dbReference type="ARBA" id="ARBA00004123"/>
    </source>
</evidence>
<dbReference type="GO" id="GO:0003712">
    <property type="term" value="F:transcription coregulator activity"/>
    <property type="evidence" value="ECO:0007669"/>
    <property type="project" value="TreeGrafter"/>
</dbReference>
<name>A0AAV9N9T3_9EURO</name>
<dbReference type="GO" id="GO:0006366">
    <property type="term" value="P:transcription by RNA polymerase II"/>
    <property type="evidence" value="ECO:0007669"/>
    <property type="project" value="InterPro"/>
</dbReference>
<keyword evidence="3" id="KW-0010">Activator</keyword>
<evidence type="ECO:0000256" key="6">
    <source>
        <dbReference type="ARBA" id="ARBA00061274"/>
    </source>
</evidence>
<dbReference type="InterPro" id="IPR009072">
    <property type="entry name" value="Histone-fold"/>
</dbReference>
<reference evidence="8 9" key="1">
    <citation type="submission" date="2023-08" db="EMBL/GenBank/DDBJ databases">
        <title>Black Yeasts Isolated from many extreme environments.</title>
        <authorList>
            <person name="Coleine C."/>
            <person name="Stajich J.E."/>
            <person name="Selbmann L."/>
        </authorList>
    </citation>
    <scope>NUCLEOTIDE SEQUENCE [LARGE SCALE GENOMIC DNA]</scope>
    <source>
        <strain evidence="8 9">CCFEE 5792</strain>
    </source>
</reference>
<keyword evidence="5" id="KW-0539">Nucleus</keyword>